<accession>A0A1E1M6Q8</accession>
<keyword evidence="3" id="KW-1185">Reference proteome</keyword>
<feature type="compositionally biased region" description="Basic and acidic residues" evidence="1">
    <location>
        <begin position="41"/>
        <end position="72"/>
    </location>
</feature>
<dbReference type="EMBL" id="FJVC01000188">
    <property type="protein sequence ID" value="CZT44790.1"/>
    <property type="molecule type" value="Genomic_DNA"/>
</dbReference>
<protein>
    <submittedName>
        <fullName evidence="2">Uncharacterized protein</fullName>
    </submittedName>
</protein>
<proteinExistence type="predicted"/>
<reference evidence="3" key="1">
    <citation type="submission" date="2016-03" db="EMBL/GenBank/DDBJ databases">
        <authorList>
            <person name="Guldener U."/>
        </authorList>
    </citation>
    <scope>NUCLEOTIDE SEQUENCE [LARGE SCALE GENOMIC DNA]</scope>
</reference>
<evidence type="ECO:0000256" key="1">
    <source>
        <dbReference type="SAM" id="MobiDB-lite"/>
    </source>
</evidence>
<feature type="compositionally biased region" description="Basic and acidic residues" evidence="1">
    <location>
        <begin position="13"/>
        <end position="31"/>
    </location>
</feature>
<organism evidence="2 3">
    <name type="scientific">Rhynchosporium secalis</name>
    <name type="common">Barley scald fungus</name>
    <dbReference type="NCBI Taxonomy" id="38038"/>
    <lineage>
        <taxon>Eukaryota</taxon>
        <taxon>Fungi</taxon>
        <taxon>Dikarya</taxon>
        <taxon>Ascomycota</taxon>
        <taxon>Pezizomycotina</taxon>
        <taxon>Leotiomycetes</taxon>
        <taxon>Helotiales</taxon>
        <taxon>Ploettnerulaceae</taxon>
        <taxon>Rhynchosporium</taxon>
    </lineage>
</organism>
<evidence type="ECO:0000313" key="2">
    <source>
        <dbReference type="EMBL" id="CZT44790.1"/>
    </source>
</evidence>
<feature type="region of interest" description="Disordered" evidence="1">
    <location>
        <begin position="1"/>
        <end position="101"/>
    </location>
</feature>
<dbReference type="AlphaFoldDB" id="A0A1E1M6Q8"/>
<evidence type="ECO:0000313" key="3">
    <source>
        <dbReference type="Proteomes" id="UP000177625"/>
    </source>
</evidence>
<gene>
    <name evidence="2" type="ORF">RSE6_05022</name>
</gene>
<sequence>MTLQVLVSAAPPHPERGNARLEIQWDSKPPDPDGIVFLTSPEERRGEERRRESRPHAEEIKYRRLRTAEARNRNRNPPPPNVNPTSSSSDRRAMHRGVTSSSRRIRALLGTRVQLNLRGHGVSGDELSYRSGDKVIQANRVTVTGRRTGDGNGNVNMGG</sequence>
<dbReference type="Proteomes" id="UP000177625">
    <property type="component" value="Unassembled WGS sequence"/>
</dbReference>
<name>A0A1E1M6Q8_RHYSE</name>